<evidence type="ECO:0000313" key="1">
    <source>
        <dbReference type="EMBL" id="AEP31756.1"/>
    </source>
</evidence>
<keyword evidence="2" id="KW-1185">Reference proteome</keyword>
<dbReference type="KEGG" id="gni:GNIT_3662"/>
<dbReference type="Proteomes" id="UP000009282">
    <property type="component" value="Chromosome"/>
</dbReference>
<dbReference type="STRING" id="1085623.GNIT_3662"/>
<dbReference type="EMBL" id="CP003060">
    <property type="protein sequence ID" value="AEP31756.1"/>
    <property type="molecule type" value="Genomic_DNA"/>
</dbReference>
<reference evidence="1 2" key="1">
    <citation type="journal article" date="2011" name="J. Bacteriol.">
        <title>Complete genome sequence of seawater bacterium Glaciecola nitratireducens FR1064T.</title>
        <authorList>
            <person name="Bian F."/>
            <person name="Qin Q.L."/>
            <person name="Xie B.B."/>
            <person name="Shu Y.L."/>
            <person name="Zhang X.Y."/>
            <person name="Yu Y."/>
            <person name="Chen B."/>
            <person name="Chen X.L."/>
            <person name="Zhou B.C."/>
            <person name="Zhang Y.Z."/>
        </authorList>
    </citation>
    <scope>NUCLEOTIDE SEQUENCE [LARGE SCALE GENOMIC DNA]</scope>
    <source>
        <strain evidence="2">JCM 12485 / KCTC 12276 / FR1064</strain>
    </source>
</reference>
<name>G4QNF2_GLANF</name>
<protein>
    <submittedName>
        <fullName evidence="1">Uncharacterized protein</fullName>
    </submittedName>
</protein>
<sequence>MVRQQKALDGFQREEVNIPVCHSSLTGVPFRNRRAF</sequence>
<gene>
    <name evidence="1" type="ordered locus">GNIT_3662</name>
</gene>
<evidence type="ECO:0000313" key="2">
    <source>
        <dbReference type="Proteomes" id="UP000009282"/>
    </source>
</evidence>
<dbReference type="AlphaFoldDB" id="G4QNF2"/>
<dbReference type="HOGENOM" id="CLU_3356439_0_0_6"/>
<organism evidence="1 2">
    <name type="scientific">Glaciecola nitratireducens (strain JCM 12485 / KCTC 12276 / FR1064)</name>
    <dbReference type="NCBI Taxonomy" id="1085623"/>
    <lineage>
        <taxon>Bacteria</taxon>
        <taxon>Pseudomonadati</taxon>
        <taxon>Pseudomonadota</taxon>
        <taxon>Gammaproteobacteria</taxon>
        <taxon>Alteromonadales</taxon>
        <taxon>Alteromonadaceae</taxon>
        <taxon>Brumicola</taxon>
    </lineage>
</organism>
<accession>G4QNF2</accession>
<proteinExistence type="predicted"/>